<comment type="subcellular location">
    <subcellularLocation>
        <location evidence="3">Endosome</location>
    </subcellularLocation>
    <subcellularLocation>
        <location evidence="4">Lysosome</location>
    </subcellularLocation>
    <subcellularLocation>
        <location evidence="2">Membrane</location>
        <topology evidence="2">Peripheral membrane protein</topology>
    </subcellularLocation>
</comment>
<sequence length="334" mass="38151">MSEASHSRVAETECSEENNLPVERTTYKSLKDESPETEEPNFGLITAFENLTTEFSSTGQTARENVGEWHAQPDSSLDSARIPLSTSGITTITSLNTAYGSDSVRTRKASPLGLLPRSQRVWELDQHASECRRCYRRFNFLIRRHHCRRCGQVVCDKCSLHRIRLPVEEIVEDPVISSSQYTFLASQSQRVCDACIREPIRRTSESYYRKYRSHPYAYGQMQRSNSSQSLMIDCPVCGTSFLTMQKRDQENHLQQCLNVGSPPVQSPRYIVYELASDSTQIGDECPICFDEFEKGAKISRMICLCSYHQHCLASWLQRGRGCPVHYDFLAQNEE</sequence>
<dbReference type="GO" id="GO:0070936">
    <property type="term" value="P:protein K48-linked ubiquitination"/>
    <property type="evidence" value="ECO:0007669"/>
    <property type="project" value="TreeGrafter"/>
</dbReference>
<organism evidence="21 22">
    <name type="scientific">Rhizopus stolonifer</name>
    <name type="common">Rhizopus nigricans</name>
    <dbReference type="NCBI Taxonomy" id="4846"/>
    <lineage>
        <taxon>Eukaryota</taxon>
        <taxon>Fungi</taxon>
        <taxon>Fungi incertae sedis</taxon>
        <taxon>Mucoromycota</taxon>
        <taxon>Mucoromycotina</taxon>
        <taxon>Mucoromycetes</taxon>
        <taxon>Mucorales</taxon>
        <taxon>Mucorineae</taxon>
        <taxon>Rhizopodaceae</taxon>
        <taxon>Rhizopus</taxon>
    </lineage>
</organism>
<keyword evidence="14" id="KW-0472">Membrane</keyword>
<dbReference type="Proteomes" id="UP000253551">
    <property type="component" value="Unassembled WGS sequence"/>
</dbReference>
<comment type="catalytic activity">
    <reaction evidence="1">
        <text>S-ubiquitinyl-[E2 ubiquitin-conjugating enzyme]-L-cysteine + [acceptor protein]-L-lysine = [E2 ubiquitin-conjugating enzyme]-L-cysteine + N(6)-ubiquitinyl-[acceptor protein]-L-lysine.</text>
        <dbReference type="EC" id="2.3.2.27"/>
    </reaction>
</comment>
<dbReference type="PANTHER" id="PTHR46661:SF4">
    <property type="entry name" value="RING-TYPE DOMAIN-CONTAINING PROTEIN"/>
    <property type="match status" value="1"/>
</dbReference>
<dbReference type="AlphaFoldDB" id="A0A367K808"/>
<evidence type="ECO:0000256" key="9">
    <source>
        <dbReference type="ARBA" id="ARBA00022723"/>
    </source>
</evidence>
<comment type="caution">
    <text evidence="21">The sequence shown here is derived from an EMBL/GenBank/DDBJ whole genome shotgun (WGS) entry which is preliminary data.</text>
</comment>
<feature type="domain" description="FYVE-type" evidence="20">
    <location>
        <begin position="125"/>
        <end position="200"/>
    </location>
</feature>
<evidence type="ECO:0000259" key="19">
    <source>
        <dbReference type="PROSITE" id="PS50089"/>
    </source>
</evidence>
<dbReference type="PANTHER" id="PTHR46661">
    <property type="entry name" value="E3 UBIQUITIN-PROTEIN LIGASE ZNRF1-LIKE PROTEIN"/>
    <property type="match status" value="1"/>
</dbReference>
<feature type="compositionally biased region" description="Basic and acidic residues" evidence="18">
    <location>
        <begin position="1"/>
        <end position="11"/>
    </location>
</feature>
<accession>A0A367K808</accession>
<dbReference type="PROSITE" id="PS50178">
    <property type="entry name" value="ZF_FYVE"/>
    <property type="match status" value="1"/>
</dbReference>
<evidence type="ECO:0000256" key="14">
    <source>
        <dbReference type="ARBA" id="ARBA00023136"/>
    </source>
</evidence>
<keyword evidence="11 17" id="KW-0863">Zinc-finger</keyword>
<evidence type="ECO:0000256" key="2">
    <source>
        <dbReference type="ARBA" id="ARBA00004170"/>
    </source>
</evidence>
<dbReference type="InterPro" id="IPR013083">
    <property type="entry name" value="Znf_RING/FYVE/PHD"/>
</dbReference>
<dbReference type="SMART" id="SM00064">
    <property type="entry name" value="FYVE"/>
    <property type="match status" value="1"/>
</dbReference>
<evidence type="ECO:0000256" key="7">
    <source>
        <dbReference type="ARBA" id="ARBA00022679"/>
    </source>
</evidence>
<reference evidence="21 22" key="1">
    <citation type="journal article" date="2018" name="G3 (Bethesda)">
        <title>Phylogenetic and Phylogenomic Definition of Rhizopus Species.</title>
        <authorList>
            <person name="Gryganskyi A.P."/>
            <person name="Golan J."/>
            <person name="Dolatabadi S."/>
            <person name="Mondo S."/>
            <person name="Robb S."/>
            <person name="Idnurm A."/>
            <person name="Muszewska A."/>
            <person name="Steczkiewicz K."/>
            <person name="Masonjones S."/>
            <person name="Liao H.L."/>
            <person name="Gajdeczka M.T."/>
            <person name="Anike F."/>
            <person name="Vuek A."/>
            <person name="Anishchenko I.M."/>
            <person name="Voigt K."/>
            <person name="de Hoog G.S."/>
            <person name="Smith M.E."/>
            <person name="Heitman J."/>
            <person name="Vilgalys R."/>
            <person name="Stajich J.E."/>
        </authorList>
    </citation>
    <scope>NUCLEOTIDE SEQUENCE [LARGE SCALE GENOMIC DNA]</scope>
    <source>
        <strain evidence="21 22">LSU 92-RS-03</strain>
    </source>
</reference>
<evidence type="ECO:0000313" key="21">
    <source>
        <dbReference type="EMBL" id="RCH98354.1"/>
    </source>
</evidence>
<dbReference type="InterPro" id="IPR011011">
    <property type="entry name" value="Znf_FYVE_PHD"/>
</dbReference>
<keyword evidence="7" id="KW-0808">Transferase</keyword>
<evidence type="ECO:0000256" key="4">
    <source>
        <dbReference type="ARBA" id="ARBA00004371"/>
    </source>
</evidence>
<evidence type="ECO:0000259" key="20">
    <source>
        <dbReference type="PROSITE" id="PS50178"/>
    </source>
</evidence>
<dbReference type="InterPro" id="IPR017455">
    <property type="entry name" value="Znf_FYVE-rel"/>
</dbReference>
<keyword evidence="16" id="KW-0449">Lipoprotein</keyword>
<evidence type="ECO:0000256" key="3">
    <source>
        <dbReference type="ARBA" id="ARBA00004177"/>
    </source>
</evidence>
<dbReference type="PROSITE" id="PS50089">
    <property type="entry name" value="ZF_RING_2"/>
    <property type="match status" value="1"/>
</dbReference>
<dbReference type="Pfam" id="PF13639">
    <property type="entry name" value="zf-RING_2"/>
    <property type="match status" value="1"/>
</dbReference>
<dbReference type="EC" id="2.3.2.27" evidence="6"/>
<feature type="domain" description="RING-type" evidence="19">
    <location>
        <begin position="285"/>
        <end position="325"/>
    </location>
</feature>
<evidence type="ECO:0000256" key="5">
    <source>
        <dbReference type="ARBA" id="ARBA00004906"/>
    </source>
</evidence>
<evidence type="ECO:0000256" key="12">
    <source>
        <dbReference type="ARBA" id="ARBA00022786"/>
    </source>
</evidence>
<dbReference type="GO" id="GO:0008270">
    <property type="term" value="F:zinc ion binding"/>
    <property type="evidence" value="ECO:0007669"/>
    <property type="project" value="UniProtKB-KW"/>
</dbReference>
<dbReference type="GO" id="GO:0043161">
    <property type="term" value="P:proteasome-mediated ubiquitin-dependent protein catabolic process"/>
    <property type="evidence" value="ECO:0007669"/>
    <property type="project" value="TreeGrafter"/>
</dbReference>
<name>A0A367K808_RHIST</name>
<gene>
    <name evidence="21" type="ORF">CU098_007846</name>
</gene>
<evidence type="ECO:0000256" key="8">
    <source>
        <dbReference type="ARBA" id="ARBA00022707"/>
    </source>
</evidence>
<dbReference type="InterPro" id="IPR051878">
    <property type="entry name" value="ZNRF_ubiq-protein_ligase"/>
</dbReference>
<evidence type="ECO:0000256" key="10">
    <source>
        <dbReference type="ARBA" id="ARBA00022753"/>
    </source>
</evidence>
<feature type="compositionally biased region" description="Basic and acidic residues" evidence="18">
    <location>
        <begin position="25"/>
        <end position="34"/>
    </location>
</feature>
<keyword evidence="13" id="KW-0862">Zinc</keyword>
<dbReference type="EMBL" id="PJQM01002076">
    <property type="protein sequence ID" value="RCH98354.1"/>
    <property type="molecule type" value="Genomic_DNA"/>
</dbReference>
<dbReference type="Pfam" id="PF01363">
    <property type="entry name" value="FYVE"/>
    <property type="match status" value="1"/>
</dbReference>
<keyword evidence="9" id="KW-0479">Metal-binding</keyword>
<dbReference type="GO" id="GO:0016020">
    <property type="term" value="C:membrane"/>
    <property type="evidence" value="ECO:0007669"/>
    <property type="project" value="UniProtKB-SubCell"/>
</dbReference>
<keyword evidence="22" id="KW-1185">Reference proteome</keyword>
<protein>
    <recommendedName>
        <fullName evidence="6">RING-type E3 ubiquitin transferase</fullName>
        <ecNumber evidence="6">2.3.2.27</ecNumber>
    </recommendedName>
</protein>
<evidence type="ECO:0000256" key="1">
    <source>
        <dbReference type="ARBA" id="ARBA00000900"/>
    </source>
</evidence>
<evidence type="ECO:0000256" key="11">
    <source>
        <dbReference type="ARBA" id="ARBA00022771"/>
    </source>
</evidence>
<dbReference type="OrthoDB" id="10057496at2759"/>
<dbReference type="SUPFAM" id="SSF57850">
    <property type="entry name" value="RING/U-box"/>
    <property type="match status" value="1"/>
</dbReference>
<dbReference type="Gene3D" id="3.30.40.10">
    <property type="entry name" value="Zinc/RING finger domain, C3HC4 (zinc finger)"/>
    <property type="match status" value="2"/>
</dbReference>
<keyword evidence="10" id="KW-0967">Endosome</keyword>
<evidence type="ECO:0000256" key="17">
    <source>
        <dbReference type="PROSITE-ProRule" id="PRU00175"/>
    </source>
</evidence>
<evidence type="ECO:0000256" key="13">
    <source>
        <dbReference type="ARBA" id="ARBA00022833"/>
    </source>
</evidence>
<evidence type="ECO:0000313" key="22">
    <source>
        <dbReference type="Proteomes" id="UP000253551"/>
    </source>
</evidence>
<evidence type="ECO:0000256" key="15">
    <source>
        <dbReference type="ARBA" id="ARBA00023228"/>
    </source>
</evidence>
<keyword evidence="8" id="KW-0519">Myristate</keyword>
<comment type="pathway">
    <text evidence="5">Protein modification; protein ubiquitination.</text>
</comment>
<evidence type="ECO:0000256" key="18">
    <source>
        <dbReference type="SAM" id="MobiDB-lite"/>
    </source>
</evidence>
<keyword evidence="15" id="KW-0458">Lysosome</keyword>
<dbReference type="SUPFAM" id="SSF57903">
    <property type="entry name" value="FYVE/PHD zinc finger"/>
    <property type="match status" value="1"/>
</dbReference>
<evidence type="ECO:0000256" key="16">
    <source>
        <dbReference type="ARBA" id="ARBA00023288"/>
    </source>
</evidence>
<keyword evidence="12" id="KW-0833">Ubl conjugation pathway</keyword>
<proteinExistence type="predicted"/>
<evidence type="ECO:0000256" key="6">
    <source>
        <dbReference type="ARBA" id="ARBA00012483"/>
    </source>
</evidence>
<dbReference type="GO" id="GO:0005768">
    <property type="term" value="C:endosome"/>
    <property type="evidence" value="ECO:0007669"/>
    <property type="project" value="UniProtKB-SubCell"/>
</dbReference>
<feature type="region of interest" description="Disordered" evidence="18">
    <location>
        <begin position="1"/>
        <end position="39"/>
    </location>
</feature>
<dbReference type="GO" id="GO:0061630">
    <property type="term" value="F:ubiquitin protein ligase activity"/>
    <property type="evidence" value="ECO:0007669"/>
    <property type="project" value="UniProtKB-EC"/>
</dbReference>
<dbReference type="InterPro" id="IPR000306">
    <property type="entry name" value="Znf_FYVE"/>
</dbReference>
<dbReference type="CDD" id="cd16489">
    <property type="entry name" value="mRING-CH-C4HC2H_ZNRF"/>
    <property type="match status" value="1"/>
</dbReference>
<dbReference type="InterPro" id="IPR001841">
    <property type="entry name" value="Znf_RING"/>
</dbReference>
<dbReference type="STRING" id="4846.A0A367K808"/>